<organism evidence="2 3">
    <name type="scientific">Pseudomonas syringae</name>
    <dbReference type="NCBI Taxonomy" id="317"/>
    <lineage>
        <taxon>Bacteria</taxon>
        <taxon>Pseudomonadati</taxon>
        <taxon>Pseudomonadota</taxon>
        <taxon>Gammaproteobacteria</taxon>
        <taxon>Pseudomonadales</taxon>
        <taxon>Pseudomonadaceae</taxon>
        <taxon>Pseudomonas</taxon>
    </lineage>
</organism>
<evidence type="ECO:0000313" key="3">
    <source>
        <dbReference type="Proteomes" id="UP000028631"/>
    </source>
</evidence>
<proteinExistence type="predicted"/>
<evidence type="ECO:0000313" key="2">
    <source>
        <dbReference type="EMBL" id="KFE55402.1"/>
    </source>
</evidence>
<comment type="caution">
    <text evidence="2">The sequence shown here is derived from an EMBL/GenBank/DDBJ whole genome shotgun (WGS) entry which is preliminary data.</text>
</comment>
<dbReference type="OrthoDB" id="7053955at2"/>
<dbReference type="EMBL" id="JPQU01000034">
    <property type="protein sequence ID" value="KFE55402.1"/>
    <property type="molecule type" value="Genomic_DNA"/>
</dbReference>
<protein>
    <submittedName>
        <fullName evidence="2">Uncharacterized protein</fullName>
    </submittedName>
</protein>
<dbReference type="AlphaFoldDB" id="A0A085VIY9"/>
<reference evidence="2 3" key="1">
    <citation type="submission" date="2014-07" db="EMBL/GenBank/DDBJ databases">
        <title>Draft Genome Sequences of Environmental Pseudomonas syringae strains.</title>
        <authorList>
            <person name="Baltrus D.A."/>
            <person name="Berge O."/>
            <person name="Morris C."/>
        </authorList>
    </citation>
    <scope>NUCLEOTIDE SEQUENCE [LARGE SCALE GENOMIC DNA]</scope>
    <source>
        <strain evidence="2 3">GAW0119</strain>
    </source>
</reference>
<feature type="region of interest" description="Disordered" evidence="1">
    <location>
        <begin position="422"/>
        <end position="441"/>
    </location>
</feature>
<dbReference type="PATRIC" id="fig|317.175.peg.2562"/>
<name>A0A085VIY9_PSESX</name>
<gene>
    <name evidence="2" type="ORF">IV01_12310</name>
</gene>
<dbReference type="RefSeq" id="WP_032628532.1">
    <property type="nucleotide sequence ID" value="NZ_JPQU01000034.1"/>
</dbReference>
<dbReference type="Proteomes" id="UP000028631">
    <property type="component" value="Unassembled WGS sequence"/>
</dbReference>
<accession>A0A085VIY9</accession>
<evidence type="ECO:0000256" key="1">
    <source>
        <dbReference type="SAM" id="MobiDB-lite"/>
    </source>
</evidence>
<keyword evidence="3" id="KW-1185">Reference proteome</keyword>
<sequence length="468" mass="52908">MPSKQPQLEAFCKLIGMLETVIFNGSTGGPDREFYTVPHPGIFIDPKLTDKPNSKDMELVSQLFNGCFSASLLYNPLMTTVTQTYSDILEQAALPEMKLTADQEKYLNAKEAELLKILDAYMKYKQRYDEIVGSIYREQENSAPSSVIYELYKKRDLADIEWKRRGYKEQYQDLEAEVSYWRSVSPRRHFANLKARFDQHTAQAGTSTYQATYLSPSIQEWSSPYAGWAQFEKTFKYSELHTFSKHTSWSGSVSGNFGLWHAGGGASGSNAEKYENSENIDIELKFEYLRVKILRPWLIPDVFKYRFWTYKKAFGFRPISEGYIPGSTSPLGPQGLMPVLPTDIVLARNVFISATFSEEEKKFVQSTLSGSVSGGYGPFSCRGSYSTTTTKEDVVGSFDGTTLRIANPQIIGYLGTLLPRSPDPDRRLPWTPDADFGDTTTRKADDYLKKAKAQSEVAKKIFDGKRAP</sequence>